<dbReference type="RefSeq" id="WP_050046804.1">
    <property type="nucleotide sequence ID" value="NZ_JBFQGM010000034.1"/>
</dbReference>
<gene>
    <name evidence="1" type="ORF">AB0759_41375</name>
</gene>
<dbReference type="InterPro" id="IPR013424">
    <property type="entry name" value="Ice-binding_C"/>
</dbReference>
<evidence type="ECO:0000313" key="1">
    <source>
        <dbReference type="EMBL" id="MFL9467040.1"/>
    </source>
</evidence>
<dbReference type="NCBIfam" id="TIGR02595">
    <property type="entry name" value="PEP_CTERM"/>
    <property type="match status" value="1"/>
</dbReference>
<accession>A0ABW8X1K9</accession>
<reference evidence="1 2" key="1">
    <citation type="submission" date="2024-07" db="EMBL/GenBank/DDBJ databases">
        <authorList>
            <person name="Tripathy S."/>
        </authorList>
    </citation>
    <scope>NUCLEOTIDE SEQUENCE [LARGE SCALE GENOMIC DNA]</scope>
    <source>
        <strain evidence="1 2">VB-61278_2</strain>
    </source>
</reference>
<sequence>MSQFQVRKKLRKACSKARYTILATFGIEQDRDNQGSSKPSIRKASLKTLTLLSIGTPLSLGLVSAANAAVVSNGTIQLGINPQGHIIDSPTQIGINFLPTGNDGISPGCACEGWGIADAVSGVSGYASIDLGGISNINVVDFITDGIRATSVVNVGSTFKVTHDYAPVAETAFLYKAAVTIENIGTKAVGDLRYRRVMDWDIQPTAFSEFSTVKTSGATNVLFTSDNGFANPNPLSGPSQILFTGEAVDSGPTDHGALFDFGFGELAAGASRTFNIFYGAAPNEAQALAALAAVGADRVYSLGQANVPGGASTGEPNTFAFGFAGVGEPPKEEVPEPLTILGSLAAGSIGVALRRKYQQQKDNAKA</sequence>
<organism evidence="1 2">
    <name type="scientific">Scytonema tolypothrichoides VB-61278_2</name>
    <dbReference type="NCBI Taxonomy" id="3232314"/>
    <lineage>
        <taxon>Bacteria</taxon>
        <taxon>Bacillati</taxon>
        <taxon>Cyanobacteriota</taxon>
        <taxon>Cyanophyceae</taxon>
        <taxon>Nostocales</taxon>
        <taxon>Scytonemataceae</taxon>
        <taxon>Scytonema</taxon>
    </lineage>
</organism>
<proteinExistence type="predicted"/>
<keyword evidence="2" id="KW-1185">Reference proteome</keyword>
<dbReference type="NCBIfam" id="TIGR04155">
    <property type="entry name" value="cyano_PEP"/>
    <property type="match status" value="1"/>
</dbReference>
<dbReference type="Proteomes" id="UP001628874">
    <property type="component" value="Unassembled WGS sequence"/>
</dbReference>
<dbReference type="InterPro" id="IPR026374">
    <property type="entry name" value="Cyano_PEP"/>
</dbReference>
<name>A0ABW8X1K9_9CYAN</name>
<dbReference type="EMBL" id="JBFQGM010000034">
    <property type="protein sequence ID" value="MFL9467040.1"/>
    <property type="molecule type" value="Genomic_DNA"/>
</dbReference>
<protein>
    <submittedName>
        <fullName evidence="1">PEP-CTERM sorting domain-containing protein</fullName>
    </submittedName>
</protein>
<comment type="caution">
    <text evidence="1">The sequence shown here is derived from an EMBL/GenBank/DDBJ whole genome shotgun (WGS) entry which is preliminary data.</text>
</comment>
<evidence type="ECO:0000313" key="2">
    <source>
        <dbReference type="Proteomes" id="UP001628874"/>
    </source>
</evidence>